<dbReference type="Gene3D" id="1.10.287.70">
    <property type="match status" value="1"/>
</dbReference>
<dbReference type="InterPro" id="IPR050721">
    <property type="entry name" value="Trk_Ktr_HKT_K-transport"/>
</dbReference>
<dbReference type="SUPFAM" id="SSF116726">
    <property type="entry name" value="TrkA C-terminal domain-like"/>
    <property type="match status" value="1"/>
</dbReference>
<dbReference type="EMBL" id="CP031165">
    <property type="protein sequence ID" value="AXV06122.1"/>
    <property type="molecule type" value="Genomic_DNA"/>
</dbReference>
<dbReference type="Pfam" id="PF07885">
    <property type="entry name" value="Ion_trans_2"/>
    <property type="match status" value="1"/>
</dbReference>
<dbReference type="KEGG" id="euz:DVS28_a1423"/>
<evidence type="ECO:0000313" key="5">
    <source>
        <dbReference type="EMBL" id="AXV06122.1"/>
    </source>
</evidence>
<dbReference type="PANTHER" id="PTHR43833">
    <property type="entry name" value="POTASSIUM CHANNEL PROTEIN 2-RELATED-RELATED"/>
    <property type="match status" value="1"/>
</dbReference>
<dbReference type="SUPFAM" id="SSF51735">
    <property type="entry name" value="NAD(P)-binding Rossmann-fold domains"/>
    <property type="match status" value="1"/>
</dbReference>
<evidence type="ECO:0000256" key="1">
    <source>
        <dbReference type="ARBA" id="ARBA00004651"/>
    </source>
</evidence>
<gene>
    <name evidence="5" type="ORF">DVS28_a1423</name>
</gene>
<feature type="transmembrane region" description="Helical" evidence="2">
    <location>
        <begin position="44"/>
        <end position="62"/>
    </location>
</feature>
<sequence>MMREGQAARAPIRRLRTAVVLLLTTIVVGVVGYLVLGAPTVADAVYMVAITLFTVGFGEVFPLTETGRWFTVGLIVVGFGSATFSAVSAMEVIADGHVKALLRRNQMDRRIAQLRGHVIVCGYGRVGRHLVGELAAAGHGFVVVEAGEARVGELREAEHLYVDADATEELTLHEAGIERADALVACVADDGDNVLIVLTAKGLNPEVQTVARVKADENEPKLRRAGADHVLVPTAIGGRRIAEMLTRPAVGAYLGEVGVHDFDYTVAQVTLVESSELVGLTVAEARLRQEHGCSLLALQRPGDPMPAPDPAPGDRLEAGSTLVVMGGVAHVDRLQRRHGGRGVMTKVVSRGHRATPRRPR</sequence>
<evidence type="ECO:0000256" key="2">
    <source>
        <dbReference type="SAM" id="Phobius"/>
    </source>
</evidence>
<dbReference type="SUPFAM" id="SSF81324">
    <property type="entry name" value="Voltage-gated potassium channels"/>
    <property type="match status" value="1"/>
</dbReference>
<feature type="domain" description="RCK N-terminal" evidence="3">
    <location>
        <begin position="115"/>
        <end position="231"/>
    </location>
</feature>
<keyword evidence="5" id="KW-0407">Ion channel</keyword>
<dbReference type="InterPro" id="IPR036291">
    <property type="entry name" value="NAD(P)-bd_dom_sf"/>
</dbReference>
<name>A0A346XV75_9ACTN</name>
<evidence type="ECO:0000313" key="6">
    <source>
        <dbReference type="Proteomes" id="UP000264006"/>
    </source>
</evidence>
<keyword evidence="5" id="KW-0813">Transport</keyword>
<keyword evidence="2" id="KW-1133">Transmembrane helix</keyword>
<dbReference type="InterPro" id="IPR003148">
    <property type="entry name" value="RCK_N"/>
</dbReference>
<dbReference type="GO" id="GO:0005886">
    <property type="term" value="C:plasma membrane"/>
    <property type="evidence" value="ECO:0007669"/>
    <property type="project" value="UniProtKB-SubCell"/>
</dbReference>
<dbReference type="GO" id="GO:0008324">
    <property type="term" value="F:monoatomic cation transmembrane transporter activity"/>
    <property type="evidence" value="ECO:0007669"/>
    <property type="project" value="InterPro"/>
</dbReference>
<proteinExistence type="predicted"/>
<evidence type="ECO:0000259" key="4">
    <source>
        <dbReference type="PROSITE" id="PS51202"/>
    </source>
</evidence>
<keyword evidence="5" id="KW-0406">Ion transport</keyword>
<protein>
    <submittedName>
        <fullName evidence="5">Potassium channel protein</fullName>
    </submittedName>
</protein>
<comment type="subcellular location">
    <subcellularLocation>
        <location evidence="1">Cell membrane</location>
        <topology evidence="1">Multi-pass membrane protein</topology>
    </subcellularLocation>
</comment>
<dbReference type="OrthoDB" id="9781411at2"/>
<keyword evidence="2" id="KW-0472">Membrane</keyword>
<feature type="domain" description="RCK C-terminal" evidence="4">
    <location>
        <begin position="254"/>
        <end position="340"/>
    </location>
</feature>
<keyword evidence="2" id="KW-0812">Transmembrane</keyword>
<dbReference type="InterPro" id="IPR013099">
    <property type="entry name" value="K_chnl_dom"/>
</dbReference>
<dbReference type="Pfam" id="PF02080">
    <property type="entry name" value="TrkA_C"/>
    <property type="match status" value="1"/>
</dbReference>
<evidence type="ECO:0000259" key="3">
    <source>
        <dbReference type="PROSITE" id="PS51201"/>
    </source>
</evidence>
<dbReference type="RefSeq" id="WP_114590823.1">
    <property type="nucleotide sequence ID" value="NZ_CP031165.1"/>
</dbReference>
<dbReference type="PROSITE" id="PS51201">
    <property type="entry name" value="RCK_N"/>
    <property type="match status" value="1"/>
</dbReference>
<dbReference type="PROSITE" id="PS51202">
    <property type="entry name" value="RCK_C"/>
    <property type="match status" value="1"/>
</dbReference>
<dbReference type="InterPro" id="IPR006037">
    <property type="entry name" value="RCK_C"/>
</dbReference>
<reference evidence="5 6" key="1">
    <citation type="submission" date="2018-09" db="EMBL/GenBank/DDBJ databases">
        <title>Complete genome sequence of Euzebya sp. DY32-46 isolated from seawater of Pacific Ocean.</title>
        <authorList>
            <person name="Xu L."/>
            <person name="Wu Y.-H."/>
            <person name="Xu X.-W."/>
        </authorList>
    </citation>
    <scope>NUCLEOTIDE SEQUENCE [LARGE SCALE GENOMIC DNA]</scope>
    <source>
        <strain evidence="5 6">DY32-46</strain>
    </source>
</reference>
<dbReference type="Gene3D" id="3.40.50.720">
    <property type="entry name" value="NAD(P)-binding Rossmann-like Domain"/>
    <property type="match status" value="1"/>
</dbReference>
<accession>A0A346XV75</accession>
<dbReference type="Pfam" id="PF02254">
    <property type="entry name" value="TrkA_N"/>
    <property type="match status" value="1"/>
</dbReference>
<dbReference type="AlphaFoldDB" id="A0A346XV75"/>
<dbReference type="PANTHER" id="PTHR43833:SF9">
    <property type="entry name" value="POTASSIUM CHANNEL PROTEIN YUGO-RELATED"/>
    <property type="match status" value="1"/>
</dbReference>
<dbReference type="InterPro" id="IPR036721">
    <property type="entry name" value="RCK_C_sf"/>
</dbReference>
<dbReference type="Gene3D" id="3.30.70.1450">
    <property type="entry name" value="Regulator of K+ conductance, C-terminal domain"/>
    <property type="match status" value="1"/>
</dbReference>
<organism evidence="5 6">
    <name type="scientific">Euzebya pacifica</name>
    <dbReference type="NCBI Taxonomy" id="1608957"/>
    <lineage>
        <taxon>Bacteria</taxon>
        <taxon>Bacillati</taxon>
        <taxon>Actinomycetota</taxon>
        <taxon>Nitriliruptoria</taxon>
        <taxon>Euzebyales</taxon>
    </lineage>
</organism>
<feature type="transmembrane region" description="Helical" evidence="2">
    <location>
        <begin position="69"/>
        <end position="90"/>
    </location>
</feature>
<feature type="transmembrane region" description="Helical" evidence="2">
    <location>
        <begin position="20"/>
        <end position="38"/>
    </location>
</feature>
<keyword evidence="6" id="KW-1185">Reference proteome</keyword>
<dbReference type="GO" id="GO:0006813">
    <property type="term" value="P:potassium ion transport"/>
    <property type="evidence" value="ECO:0007669"/>
    <property type="project" value="InterPro"/>
</dbReference>
<dbReference type="Proteomes" id="UP000264006">
    <property type="component" value="Chromosome"/>
</dbReference>